<dbReference type="InterPro" id="IPR013656">
    <property type="entry name" value="PAS_4"/>
</dbReference>
<protein>
    <submittedName>
        <fullName evidence="5">PAS domain-containing protein</fullName>
    </submittedName>
</protein>
<organism evidence="5 6">
    <name type="scientific">Bradyrhizobium rifense</name>
    <dbReference type="NCBI Taxonomy" id="515499"/>
    <lineage>
        <taxon>Bacteria</taxon>
        <taxon>Pseudomonadati</taxon>
        <taxon>Pseudomonadota</taxon>
        <taxon>Alphaproteobacteria</taxon>
        <taxon>Hyphomicrobiales</taxon>
        <taxon>Nitrobacteraceae</taxon>
        <taxon>Bradyrhizobium</taxon>
    </lineage>
</organism>
<dbReference type="EMBL" id="VSSS01000026">
    <property type="protein sequence ID" value="TYL94671.1"/>
    <property type="molecule type" value="Genomic_DNA"/>
</dbReference>
<dbReference type="InterPro" id="IPR050482">
    <property type="entry name" value="Sensor_HK_TwoCompSys"/>
</dbReference>
<dbReference type="Gene3D" id="3.30.450.20">
    <property type="entry name" value="PAS domain"/>
    <property type="match status" value="1"/>
</dbReference>
<proteinExistence type="predicted"/>
<evidence type="ECO:0000256" key="3">
    <source>
        <dbReference type="ARBA" id="ARBA00023012"/>
    </source>
</evidence>
<gene>
    <name evidence="5" type="ORF">FXB40_16325</name>
</gene>
<keyword evidence="3" id="KW-0902">Two-component regulatory system</keyword>
<keyword evidence="2" id="KW-0418">Kinase</keyword>
<sequence length="397" mass="42923">MKPHSSPAREPNRTSVKGWLRLGPEEASDRLYWMSSTDLLFAVRPLPGGRFVYEGINPALESHLGISSEDIREMDISSCMSSDDARSVCEALRACLAEGSEVRIRHPLAFGGQRQNMETTVVPVVDPAAGGVVRLIGGHRVARRDAFENAAGAMDDAHMGFSLVSIQEDIQQRIASDLHDSTCQHLIAASLGLMRIRLNLGDPVGAERLCDEIDASIDEAIREIRAFAYLLHPQNLTIDGLKATIEQYAGGFAARTSLGVATRIVSDVDRLPHETQCSLLRVIQEALTNVFRHAKATEVKIVFDATDSHFRLTISDNGRGLWADPAKQGARAISIGVGIPAMRARLEQIGGSLDISSASATLRSGTVLCAVFPHSLAANRRGRRKAPTVTRAHAGTP</sequence>
<dbReference type="PROSITE" id="PS50109">
    <property type="entry name" value="HIS_KIN"/>
    <property type="match status" value="1"/>
</dbReference>
<evidence type="ECO:0000256" key="2">
    <source>
        <dbReference type="ARBA" id="ARBA00022777"/>
    </source>
</evidence>
<dbReference type="InterPro" id="IPR003594">
    <property type="entry name" value="HATPase_dom"/>
</dbReference>
<dbReference type="PANTHER" id="PTHR24421:SF58">
    <property type="entry name" value="SIGNAL TRANSDUCTION HISTIDINE-PROTEIN KINASE_PHOSPHATASE UHPB"/>
    <property type="match status" value="1"/>
</dbReference>
<reference evidence="5 6" key="1">
    <citation type="submission" date="2019-08" db="EMBL/GenBank/DDBJ databases">
        <title>Bradyrhizobium hipponensis sp. nov., a rhizobium isolated from a Lupinus angustifolius root nodule in Tunisia.</title>
        <authorList>
            <person name="Off K."/>
            <person name="Rejili M."/>
            <person name="Mars M."/>
            <person name="Brachmann A."/>
            <person name="Marin M."/>
        </authorList>
    </citation>
    <scope>NUCLEOTIDE SEQUENCE [LARGE SCALE GENOMIC DNA]</scope>
    <source>
        <strain evidence="5 6">CTAW71</strain>
    </source>
</reference>
<dbReference type="AlphaFoldDB" id="A0A5D3KE37"/>
<dbReference type="CDD" id="cd00130">
    <property type="entry name" value="PAS"/>
    <property type="match status" value="1"/>
</dbReference>
<dbReference type="Pfam" id="PF02518">
    <property type="entry name" value="HATPase_c"/>
    <property type="match status" value="1"/>
</dbReference>
<evidence type="ECO:0000259" key="4">
    <source>
        <dbReference type="PROSITE" id="PS50109"/>
    </source>
</evidence>
<dbReference type="InterPro" id="IPR035965">
    <property type="entry name" value="PAS-like_dom_sf"/>
</dbReference>
<dbReference type="PANTHER" id="PTHR24421">
    <property type="entry name" value="NITRATE/NITRITE SENSOR PROTEIN NARX-RELATED"/>
    <property type="match status" value="1"/>
</dbReference>
<accession>A0A5D3KE37</accession>
<keyword evidence="6" id="KW-1185">Reference proteome</keyword>
<dbReference type="SUPFAM" id="SSF55785">
    <property type="entry name" value="PYP-like sensor domain (PAS domain)"/>
    <property type="match status" value="1"/>
</dbReference>
<dbReference type="GO" id="GO:0000155">
    <property type="term" value="F:phosphorelay sensor kinase activity"/>
    <property type="evidence" value="ECO:0007669"/>
    <property type="project" value="InterPro"/>
</dbReference>
<dbReference type="Proteomes" id="UP000324758">
    <property type="component" value="Unassembled WGS sequence"/>
</dbReference>
<dbReference type="InterPro" id="IPR000014">
    <property type="entry name" value="PAS"/>
</dbReference>
<evidence type="ECO:0000256" key="1">
    <source>
        <dbReference type="ARBA" id="ARBA00022679"/>
    </source>
</evidence>
<dbReference type="InterPro" id="IPR011712">
    <property type="entry name" value="Sig_transdc_His_kin_sub3_dim/P"/>
</dbReference>
<dbReference type="GO" id="GO:0016020">
    <property type="term" value="C:membrane"/>
    <property type="evidence" value="ECO:0007669"/>
    <property type="project" value="InterPro"/>
</dbReference>
<dbReference type="Gene3D" id="1.20.5.1930">
    <property type="match status" value="1"/>
</dbReference>
<dbReference type="SUPFAM" id="SSF55874">
    <property type="entry name" value="ATPase domain of HSP90 chaperone/DNA topoisomerase II/histidine kinase"/>
    <property type="match status" value="1"/>
</dbReference>
<evidence type="ECO:0000313" key="5">
    <source>
        <dbReference type="EMBL" id="TYL94671.1"/>
    </source>
</evidence>
<evidence type="ECO:0000313" key="6">
    <source>
        <dbReference type="Proteomes" id="UP000324758"/>
    </source>
</evidence>
<dbReference type="GO" id="GO:0046983">
    <property type="term" value="F:protein dimerization activity"/>
    <property type="evidence" value="ECO:0007669"/>
    <property type="project" value="InterPro"/>
</dbReference>
<dbReference type="Pfam" id="PF07730">
    <property type="entry name" value="HisKA_3"/>
    <property type="match status" value="1"/>
</dbReference>
<dbReference type="Gene3D" id="3.30.565.10">
    <property type="entry name" value="Histidine kinase-like ATPase, C-terminal domain"/>
    <property type="match status" value="1"/>
</dbReference>
<dbReference type="InterPro" id="IPR036890">
    <property type="entry name" value="HATPase_C_sf"/>
</dbReference>
<keyword evidence="1" id="KW-0808">Transferase</keyword>
<feature type="domain" description="Histidine kinase" evidence="4">
    <location>
        <begin position="279"/>
        <end position="376"/>
    </location>
</feature>
<dbReference type="Pfam" id="PF08448">
    <property type="entry name" value="PAS_4"/>
    <property type="match status" value="1"/>
</dbReference>
<dbReference type="OrthoDB" id="9760752at2"/>
<comment type="caution">
    <text evidence="5">The sequence shown here is derived from an EMBL/GenBank/DDBJ whole genome shotgun (WGS) entry which is preliminary data.</text>
</comment>
<name>A0A5D3KE37_9BRAD</name>
<dbReference type="CDD" id="cd16917">
    <property type="entry name" value="HATPase_UhpB-NarQ-NarX-like"/>
    <property type="match status" value="1"/>
</dbReference>
<dbReference type="InterPro" id="IPR005467">
    <property type="entry name" value="His_kinase_dom"/>
</dbReference>